<keyword evidence="2" id="KW-0472">Membrane</keyword>
<evidence type="ECO:0000313" key="4">
    <source>
        <dbReference type="Proteomes" id="UP000033483"/>
    </source>
</evidence>
<feature type="compositionally biased region" description="Polar residues" evidence="1">
    <location>
        <begin position="130"/>
        <end position="139"/>
    </location>
</feature>
<evidence type="ECO:0000256" key="1">
    <source>
        <dbReference type="SAM" id="MobiDB-lite"/>
    </source>
</evidence>
<dbReference type="Proteomes" id="UP000033483">
    <property type="component" value="Unassembled WGS sequence"/>
</dbReference>
<feature type="transmembrane region" description="Helical" evidence="2">
    <location>
        <begin position="464"/>
        <end position="486"/>
    </location>
</feature>
<feature type="region of interest" description="Disordered" evidence="1">
    <location>
        <begin position="198"/>
        <end position="218"/>
    </location>
</feature>
<feature type="region of interest" description="Disordered" evidence="1">
    <location>
        <begin position="282"/>
        <end position="310"/>
    </location>
</feature>
<organism evidence="3 4">
    <name type="scientific">Thielaviopsis punctulata</name>
    <dbReference type="NCBI Taxonomy" id="72032"/>
    <lineage>
        <taxon>Eukaryota</taxon>
        <taxon>Fungi</taxon>
        <taxon>Dikarya</taxon>
        <taxon>Ascomycota</taxon>
        <taxon>Pezizomycotina</taxon>
        <taxon>Sordariomycetes</taxon>
        <taxon>Hypocreomycetidae</taxon>
        <taxon>Microascales</taxon>
        <taxon>Ceratocystidaceae</taxon>
        <taxon>Thielaviopsis</taxon>
    </lineage>
</organism>
<keyword evidence="2" id="KW-0812">Transmembrane</keyword>
<sequence>MAGFIDNSTASHQIRDSWEDWEDEDEGMYTPIDDNVQLVPNVPEPSSVSQIQPIPKQNNRRSFRSSVHRLDRLKSRRRQKFQNEQAGIKIITDIESLRKAQNQKQAEKKPQPFVDAAALRAIASSSAQSNAGATSNNADLSPDNGRIQIGIVMSPGSMNGREISPHTAVVGTPVEFPQTTAPALPQYPTYLPYHPSQQPAKSWLPPSQQKSVWSPDTPDTVTPFDQTPSAFSNQPNLTPTNSDNWWEEQNKFEKNPQVQQQSVPRHFASTQAYVAQVPSFQPTAGSARQSPRVFPSPGLGSATMASSDRPLITVSTTDNIARAPCSSETIKAPPPYSPSKPQTNAVRYQAVFPPDHPMAPQRPPSPGQISPAFSVNMGTRGGAGMADIPLTPAAYGPSAGHGEFYHAPPDPISMKRAAEKARLRHEKEERAAHRLGSCWRGRGCIPSKGCFGRKGREGRQRRRVWLLVILIILIVVTGAIVTGVLLSRRKPVHVEKQSIWVNVTGFPPMPTGVLTVVGPDNDVAINTCTEPSTMWSCSLPKEEQSEVLPFTGYQPTVTLNIQYDNGTDELWKTEWENSTVLRRDEYSSDGTSFSPQPAPPSIAEMAFLGKYTDNVQSSDKAGEPTPFYISMLDMKDNATIPGASENAGTIVVKPRNITLPLPATRNDGSAANARLLPRLWQQPVRLFDRGLATEHYGFYSYFRRTIYVQSINSSVISPADANGGALISEADYLVTWAQTRVKVALWTNMGNTTALLSANSVNKTAGGLQRPGSMPYPASVQLDTHGGNPEEKIVWAWGVSNSEIDTSETYFIANDIGKGGVVVNPRGSGNASMGGFDGGVGGCKCEWQNFLAKSFGS</sequence>
<evidence type="ECO:0008006" key="5">
    <source>
        <dbReference type="Google" id="ProtNLM"/>
    </source>
</evidence>
<name>A0A0F4Z7M4_9PEZI</name>
<evidence type="ECO:0000313" key="3">
    <source>
        <dbReference type="EMBL" id="KKA26502.1"/>
    </source>
</evidence>
<accession>A0A0F4Z7M4</accession>
<dbReference type="AlphaFoldDB" id="A0A0F4Z7M4"/>
<evidence type="ECO:0000256" key="2">
    <source>
        <dbReference type="SAM" id="Phobius"/>
    </source>
</evidence>
<keyword evidence="2" id="KW-1133">Transmembrane helix</keyword>
<comment type="caution">
    <text evidence="3">The sequence shown here is derived from an EMBL/GenBank/DDBJ whole genome shotgun (WGS) entry which is preliminary data.</text>
</comment>
<dbReference type="OrthoDB" id="10259622at2759"/>
<feature type="region of interest" description="Disordered" evidence="1">
    <location>
        <begin position="43"/>
        <end position="66"/>
    </location>
</feature>
<protein>
    <recommendedName>
        <fullName evidence="5">Glycoprotease family protein</fullName>
    </recommendedName>
</protein>
<gene>
    <name evidence="3" type="ORF">TD95_004479</name>
</gene>
<feature type="region of interest" description="Disordered" evidence="1">
    <location>
        <begin position="125"/>
        <end position="144"/>
    </location>
</feature>
<proteinExistence type="predicted"/>
<reference evidence="3 4" key="1">
    <citation type="submission" date="2015-03" db="EMBL/GenBank/DDBJ databases">
        <authorList>
            <person name="Radwan O."/>
            <person name="Al-Naeli F.A."/>
            <person name="Rendon G.A."/>
            <person name="Fields C."/>
        </authorList>
    </citation>
    <scope>NUCLEOTIDE SEQUENCE [LARGE SCALE GENOMIC DNA]</scope>
    <source>
        <strain evidence="3">CR-DP1</strain>
    </source>
</reference>
<dbReference type="EMBL" id="LAEV01002148">
    <property type="protein sequence ID" value="KKA26502.1"/>
    <property type="molecule type" value="Genomic_DNA"/>
</dbReference>
<keyword evidence="4" id="KW-1185">Reference proteome</keyword>
<feature type="compositionally biased region" description="Polar residues" evidence="1">
    <location>
        <begin position="44"/>
        <end position="57"/>
    </location>
</feature>